<evidence type="ECO:0000256" key="6">
    <source>
        <dbReference type="SAM" id="Phobius"/>
    </source>
</evidence>
<feature type="transmembrane region" description="Helical" evidence="6">
    <location>
        <begin position="273"/>
        <end position="290"/>
    </location>
</feature>
<feature type="transmembrane region" description="Helical" evidence="6">
    <location>
        <begin position="191"/>
        <end position="209"/>
    </location>
</feature>
<organism evidence="7 8">
    <name type="scientific">Pararobbsia silviterrae</name>
    <dbReference type="NCBI Taxonomy" id="1792498"/>
    <lineage>
        <taxon>Bacteria</taxon>
        <taxon>Pseudomonadati</taxon>
        <taxon>Pseudomonadota</taxon>
        <taxon>Betaproteobacteria</taxon>
        <taxon>Burkholderiales</taxon>
        <taxon>Burkholderiaceae</taxon>
        <taxon>Pararobbsia</taxon>
    </lineage>
</organism>
<dbReference type="InterPro" id="IPR001851">
    <property type="entry name" value="ABC_transp_permease"/>
</dbReference>
<dbReference type="GO" id="GO:0005886">
    <property type="term" value="C:plasma membrane"/>
    <property type="evidence" value="ECO:0007669"/>
    <property type="project" value="UniProtKB-SubCell"/>
</dbReference>
<protein>
    <submittedName>
        <fullName evidence="7">Branched-chain amino acid ABC transporter permease</fullName>
    </submittedName>
</protein>
<dbReference type="Proteomes" id="UP000270342">
    <property type="component" value="Unassembled WGS sequence"/>
</dbReference>
<dbReference type="EMBL" id="RBZU01000001">
    <property type="protein sequence ID" value="RKP58864.1"/>
    <property type="molecule type" value="Genomic_DNA"/>
</dbReference>
<evidence type="ECO:0000256" key="5">
    <source>
        <dbReference type="ARBA" id="ARBA00023136"/>
    </source>
</evidence>
<dbReference type="OrthoDB" id="9814461at2"/>
<dbReference type="Pfam" id="PF02653">
    <property type="entry name" value="BPD_transp_2"/>
    <property type="match status" value="1"/>
</dbReference>
<dbReference type="AlphaFoldDB" id="A0A494Y893"/>
<keyword evidence="8" id="KW-1185">Reference proteome</keyword>
<evidence type="ECO:0000313" key="7">
    <source>
        <dbReference type="EMBL" id="RKP58864.1"/>
    </source>
</evidence>
<keyword evidence="3 6" id="KW-0812">Transmembrane</keyword>
<evidence type="ECO:0000256" key="1">
    <source>
        <dbReference type="ARBA" id="ARBA00004651"/>
    </source>
</evidence>
<reference evidence="7 8" key="1">
    <citation type="submission" date="2018-10" db="EMBL/GenBank/DDBJ databases">
        <title>Robbsia sp. DHC34, isolated from soil.</title>
        <authorList>
            <person name="Gao Z.-H."/>
            <person name="Qiu L.-H."/>
        </authorList>
    </citation>
    <scope>NUCLEOTIDE SEQUENCE [LARGE SCALE GENOMIC DNA]</scope>
    <source>
        <strain evidence="7 8">DHC34</strain>
    </source>
</reference>
<evidence type="ECO:0000313" key="8">
    <source>
        <dbReference type="Proteomes" id="UP000270342"/>
    </source>
</evidence>
<dbReference type="GO" id="GO:0015658">
    <property type="term" value="F:branched-chain amino acid transmembrane transporter activity"/>
    <property type="evidence" value="ECO:0007669"/>
    <property type="project" value="InterPro"/>
</dbReference>
<keyword evidence="2" id="KW-1003">Cell membrane</keyword>
<dbReference type="InterPro" id="IPR043428">
    <property type="entry name" value="LivM-like"/>
</dbReference>
<feature type="transmembrane region" description="Helical" evidence="6">
    <location>
        <begin position="297"/>
        <end position="316"/>
    </location>
</feature>
<keyword evidence="4 6" id="KW-1133">Transmembrane helix</keyword>
<feature type="transmembrane region" description="Helical" evidence="6">
    <location>
        <begin position="239"/>
        <end position="261"/>
    </location>
</feature>
<evidence type="ECO:0000256" key="3">
    <source>
        <dbReference type="ARBA" id="ARBA00022692"/>
    </source>
</evidence>
<proteinExistence type="predicted"/>
<dbReference type="PANTHER" id="PTHR30482:SF5">
    <property type="entry name" value="ABC TRANSPORTER PERMEASE PROTEIN"/>
    <property type="match status" value="1"/>
</dbReference>
<feature type="transmembrane region" description="Helical" evidence="6">
    <location>
        <begin position="139"/>
        <end position="157"/>
    </location>
</feature>
<feature type="transmembrane region" description="Helical" evidence="6">
    <location>
        <begin position="58"/>
        <end position="78"/>
    </location>
</feature>
<feature type="transmembrane region" description="Helical" evidence="6">
    <location>
        <begin position="35"/>
        <end position="52"/>
    </location>
</feature>
<comment type="subcellular location">
    <subcellularLocation>
        <location evidence="1">Cell membrane</location>
        <topology evidence="1">Multi-pass membrane protein</topology>
    </subcellularLocation>
</comment>
<dbReference type="PANTHER" id="PTHR30482">
    <property type="entry name" value="HIGH-AFFINITY BRANCHED-CHAIN AMINO ACID TRANSPORT SYSTEM PERMEASE"/>
    <property type="match status" value="1"/>
</dbReference>
<feature type="transmembrane region" description="Helical" evidence="6">
    <location>
        <begin position="85"/>
        <end position="104"/>
    </location>
</feature>
<accession>A0A494Y893</accession>
<evidence type="ECO:0000256" key="4">
    <source>
        <dbReference type="ARBA" id="ARBA00022989"/>
    </source>
</evidence>
<evidence type="ECO:0000256" key="2">
    <source>
        <dbReference type="ARBA" id="ARBA00022475"/>
    </source>
</evidence>
<gene>
    <name evidence="7" type="ORF">D7S86_02750</name>
</gene>
<comment type="caution">
    <text evidence="7">The sequence shown here is derived from an EMBL/GenBank/DDBJ whole genome shotgun (WGS) entry which is preliminary data.</text>
</comment>
<dbReference type="RefSeq" id="WP_121083149.1">
    <property type="nucleotide sequence ID" value="NZ_RBZU01000001.1"/>
</dbReference>
<dbReference type="CDD" id="cd06581">
    <property type="entry name" value="TM_PBP1_LivM_like"/>
    <property type="match status" value="1"/>
</dbReference>
<sequence length="364" mass="38829">MSTLHAASDITSDITSDAASLAVPYGTRTRRRRPAYAIAALLALAWIVVPFIGNDYWLSAILTPFLILSIAGLGLNLLTGYAGQLSLGTAAFMSVGAYATYNFVLRIPALPLVVDLALGGIVTAIVGVIFGLPSLRIKGFYLIVSTLAAQFFVEWVFTRFSWFSNDDTSGVLSAPRLAIAGIRIDSPATRYLLVLGVATALFVLTSRIVRSELGRRWMALRDMDTAASVIGIPLARTKLLAFAVSSFVIGIAGALWAFAYLGTVEPHGFDLSLSFNVLFIIIIGGMGSIWGNFLGAAFIVLLPILLSNLGGALATIGLDASALQNLQKIVFGVLIIGFLVKEPDGLARLAQIAARRLRDWPLKP</sequence>
<feature type="transmembrane region" description="Helical" evidence="6">
    <location>
        <begin position="110"/>
        <end position="132"/>
    </location>
</feature>
<keyword evidence="5 6" id="KW-0472">Membrane</keyword>
<name>A0A494Y893_9BURK</name>